<accession>A0A917L647</accession>
<name>A0A917L647_9PROT</name>
<evidence type="ECO:0000313" key="3">
    <source>
        <dbReference type="Proteomes" id="UP000661507"/>
    </source>
</evidence>
<organism evidence="2 3">
    <name type="scientific">Neoroseomonas lacus</name>
    <dbReference type="NCBI Taxonomy" id="287609"/>
    <lineage>
        <taxon>Bacteria</taxon>
        <taxon>Pseudomonadati</taxon>
        <taxon>Pseudomonadota</taxon>
        <taxon>Alphaproteobacteria</taxon>
        <taxon>Acetobacterales</taxon>
        <taxon>Acetobacteraceae</taxon>
        <taxon>Neoroseomonas</taxon>
    </lineage>
</organism>
<evidence type="ECO:0008006" key="4">
    <source>
        <dbReference type="Google" id="ProtNLM"/>
    </source>
</evidence>
<dbReference type="SUPFAM" id="SSF48452">
    <property type="entry name" value="TPR-like"/>
    <property type="match status" value="1"/>
</dbReference>
<dbReference type="RefSeq" id="WP_188973383.1">
    <property type="nucleotide sequence ID" value="NZ_BMKW01000023.1"/>
</dbReference>
<dbReference type="InterPro" id="IPR019734">
    <property type="entry name" value="TPR_rpt"/>
</dbReference>
<dbReference type="Gene3D" id="1.25.40.10">
    <property type="entry name" value="Tetratricopeptide repeat domain"/>
    <property type="match status" value="2"/>
</dbReference>
<reference evidence="2" key="1">
    <citation type="journal article" date="2014" name="Int. J. Syst. Evol. Microbiol.">
        <title>Complete genome sequence of Corynebacterium casei LMG S-19264T (=DSM 44701T), isolated from a smear-ripened cheese.</title>
        <authorList>
            <consortium name="US DOE Joint Genome Institute (JGI-PGF)"/>
            <person name="Walter F."/>
            <person name="Albersmeier A."/>
            <person name="Kalinowski J."/>
            <person name="Ruckert C."/>
        </authorList>
    </citation>
    <scope>NUCLEOTIDE SEQUENCE</scope>
    <source>
        <strain evidence="2">CGMCC 1.3617</strain>
    </source>
</reference>
<dbReference type="SMART" id="SM00028">
    <property type="entry name" value="TPR"/>
    <property type="match status" value="2"/>
</dbReference>
<dbReference type="InterPro" id="IPR011990">
    <property type="entry name" value="TPR-like_helical_dom_sf"/>
</dbReference>
<reference evidence="2" key="2">
    <citation type="submission" date="2020-09" db="EMBL/GenBank/DDBJ databases">
        <authorList>
            <person name="Sun Q."/>
            <person name="Zhou Y."/>
        </authorList>
    </citation>
    <scope>NUCLEOTIDE SEQUENCE</scope>
    <source>
        <strain evidence="2">CGMCC 1.3617</strain>
    </source>
</reference>
<evidence type="ECO:0000256" key="1">
    <source>
        <dbReference type="PROSITE-ProRule" id="PRU00339"/>
    </source>
</evidence>
<dbReference type="PANTHER" id="PTHR45588:SF1">
    <property type="entry name" value="WW DOMAIN-CONTAINING PROTEIN"/>
    <property type="match status" value="1"/>
</dbReference>
<protein>
    <recommendedName>
        <fullName evidence="4">Tetratricopeptide repeat protein</fullName>
    </recommendedName>
</protein>
<keyword evidence="3" id="KW-1185">Reference proteome</keyword>
<dbReference type="AlphaFoldDB" id="A0A917L647"/>
<feature type="repeat" description="TPR" evidence="1">
    <location>
        <begin position="21"/>
        <end position="54"/>
    </location>
</feature>
<dbReference type="PANTHER" id="PTHR45588">
    <property type="entry name" value="TPR DOMAIN-CONTAINING PROTEIN"/>
    <property type="match status" value="1"/>
</dbReference>
<proteinExistence type="predicted"/>
<gene>
    <name evidence="2" type="ORF">GCM10011320_57480</name>
</gene>
<evidence type="ECO:0000313" key="2">
    <source>
        <dbReference type="EMBL" id="GGJ42387.1"/>
    </source>
</evidence>
<keyword evidence="1" id="KW-0802">TPR repeat</keyword>
<sequence length="551" mass="62077">MDYPYDLGSYSRKVTTTSVEAQRWFNRGLNWCFGYHHEEAIACFEKALENDPNCAMAHWGIGYAVGPNYNFPWELQDPAGKATVLAKAYDSARAALTYAGDVTAPERALIEALPSRYPQRVPIDDQRPWNDAFADAMRIAHRAHVGDLDLRTIFVEAILNRTPWRMWDLRTGNPAPGAGTLEARDVLESAFRDLPGAMNHPGLLHLHVHLMEMSPHPEAALVTGDRLRELTPDMGHLLHMPTHIDVQCGHYHDTMHWNQRAIIADRKFYDRIGPMNFYSGYRIHNYHFASYGAMFLGQYAPAIAAADELIETMPEGFLRIPSPPMADFFESYVSIRQHVLVRFGKWREIVAQDLPADRDLYCNTLAMLHYAKGVAHAALGDIPAAEAEQVLFREAVKRVPKSRYLHNVPCVQLLAVAEEMLEGEIAYRRREYDVAFARLRAAVAMEDDLPYDEPWGWMQPIRHALGALLLEQGRAVEAEAVYREDLGLGGALPRAQIHPDNIWAMRGLLDCLDRRGETSEAALLRQRVVLASARADLPVSVSCFCARGKAA</sequence>
<dbReference type="PROSITE" id="PS50005">
    <property type="entry name" value="TPR"/>
    <property type="match status" value="1"/>
</dbReference>
<dbReference type="Proteomes" id="UP000661507">
    <property type="component" value="Unassembled WGS sequence"/>
</dbReference>
<dbReference type="EMBL" id="BMKW01000023">
    <property type="protein sequence ID" value="GGJ42387.1"/>
    <property type="molecule type" value="Genomic_DNA"/>
</dbReference>
<comment type="caution">
    <text evidence="2">The sequence shown here is derived from an EMBL/GenBank/DDBJ whole genome shotgun (WGS) entry which is preliminary data.</text>
</comment>